<protein>
    <submittedName>
        <fullName evidence="2">Uncharacterized protein</fullName>
    </submittedName>
</protein>
<organism evidence="2 3">
    <name type="scientific">Roseinatronobacter ekhonensis</name>
    <dbReference type="NCBI Taxonomy" id="254356"/>
    <lineage>
        <taxon>Bacteria</taxon>
        <taxon>Pseudomonadati</taxon>
        <taxon>Pseudomonadota</taxon>
        <taxon>Alphaproteobacteria</taxon>
        <taxon>Rhodobacterales</taxon>
        <taxon>Paracoccaceae</taxon>
        <taxon>Roseinatronobacter</taxon>
    </lineage>
</organism>
<dbReference type="EMBL" id="UIHC01000018">
    <property type="protein sequence ID" value="SUZ32277.1"/>
    <property type="molecule type" value="Genomic_DNA"/>
</dbReference>
<dbReference type="AlphaFoldDB" id="A0A3B0MML4"/>
<gene>
    <name evidence="2" type="ORF">ROE7235_02032</name>
</gene>
<evidence type="ECO:0000313" key="2">
    <source>
        <dbReference type="EMBL" id="SUZ32277.1"/>
    </source>
</evidence>
<feature type="signal peptide" evidence="1">
    <location>
        <begin position="1"/>
        <end position="19"/>
    </location>
</feature>
<proteinExistence type="predicted"/>
<dbReference type="OrthoDB" id="573055at2"/>
<evidence type="ECO:0000256" key="1">
    <source>
        <dbReference type="SAM" id="SignalP"/>
    </source>
</evidence>
<sequence>MVVRSSLLLWLVAAMPIAAAPADVVAVKIDRNADGSFHVSVTIASDETGWDKYADKWQVLDPDGAILGTRILHHPHVNEQPFTRALPALQIPSSVTEIRVRAHDSVEGFGGAERVVPVPQAIADQ</sequence>
<name>A0A3B0MML4_9RHOB</name>
<feature type="chain" id="PRO_5017406695" evidence="1">
    <location>
        <begin position="20"/>
        <end position="125"/>
    </location>
</feature>
<dbReference type="Proteomes" id="UP000272908">
    <property type="component" value="Unassembled WGS sequence"/>
</dbReference>
<dbReference type="RefSeq" id="WP_121095228.1">
    <property type="nucleotide sequence ID" value="NZ_UIHC01000018.1"/>
</dbReference>
<evidence type="ECO:0000313" key="3">
    <source>
        <dbReference type="Proteomes" id="UP000272908"/>
    </source>
</evidence>
<keyword evidence="1" id="KW-0732">Signal</keyword>
<keyword evidence="3" id="KW-1185">Reference proteome</keyword>
<accession>A0A3B0MML4</accession>
<reference evidence="3" key="1">
    <citation type="submission" date="2018-08" db="EMBL/GenBank/DDBJ databases">
        <authorList>
            <person name="Rodrigo-Torres L."/>
            <person name="Arahal R. D."/>
            <person name="Lucena T."/>
        </authorList>
    </citation>
    <scope>NUCLEOTIDE SEQUENCE [LARGE SCALE GENOMIC DNA]</scope>
    <source>
        <strain evidence="3">CECT 7235</strain>
    </source>
</reference>